<evidence type="ECO:0000313" key="2">
    <source>
        <dbReference type="EMBL" id="AMY11335.1"/>
    </source>
</evidence>
<gene>
    <name evidence="2" type="ORF">LuPra_04585</name>
</gene>
<dbReference type="InterPro" id="IPR021215">
    <property type="entry name" value="DUF2752"/>
</dbReference>
<protein>
    <recommendedName>
        <fullName evidence="4">DUF2752 domain-containing protein</fullName>
    </recommendedName>
</protein>
<dbReference type="AlphaFoldDB" id="A0A143PRU7"/>
<dbReference type="STRING" id="1855912.LuPra_04585"/>
<dbReference type="EMBL" id="CP015136">
    <property type="protein sequence ID" value="AMY11335.1"/>
    <property type="molecule type" value="Genomic_DNA"/>
</dbReference>
<dbReference type="Proteomes" id="UP000076079">
    <property type="component" value="Chromosome"/>
</dbReference>
<accession>A0A143PRU7</accession>
<keyword evidence="1" id="KW-0472">Membrane</keyword>
<feature type="transmembrane region" description="Helical" evidence="1">
    <location>
        <begin position="101"/>
        <end position="119"/>
    </location>
</feature>
<dbReference type="OrthoDB" id="9815897at2"/>
<dbReference type="RefSeq" id="WP_110172894.1">
    <property type="nucleotide sequence ID" value="NZ_CP015136.1"/>
</dbReference>
<evidence type="ECO:0000256" key="1">
    <source>
        <dbReference type="SAM" id="Phobius"/>
    </source>
</evidence>
<reference evidence="2 3" key="1">
    <citation type="journal article" date="2016" name="Genome Announc.">
        <title>First Complete Genome Sequence of a Subdivision 6 Acidobacterium Strain.</title>
        <authorList>
            <person name="Huang S."/>
            <person name="Vieira S."/>
            <person name="Bunk B."/>
            <person name="Riedel T."/>
            <person name="Sproer C."/>
            <person name="Overmann J."/>
        </authorList>
    </citation>
    <scope>NUCLEOTIDE SEQUENCE [LARGE SCALE GENOMIC DNA]</scope>
    <source>
        <strain evidence="3">DSM 100886 HEG_-6_39</strain>
    </source>
</reference>
<keyword evidence="1" id="KW-1133">Transmembrane helix</keyword>
<evidence type="ECO:0008006" key="4">
    <source>
        <dbReference type="Google" id="ProtNLM"/>
    </source>
</evidence>
<feature type="transmembrane region" description="Helical" evidence="1">
    <location>
        <begin position="72"/>
        <end position="89"/>
    </location>
</feature>
<reference evidence="3" key="2">
    <citation type="submission" date="2016-04" db="EMBL/GenBank/DDBJ databases">
        <title>First Complete Genome Sequence of a Subdivision 6 Acidobacterium.</title>
        <authorList>
            <person name="Huang S."/>
            <person name="Vieira S."/>
            <person name="Bunk B."/>
            <person name="Riedel T."/>
            <person name="Sproeer C."/>
            <person name="Overmann J."/>
        </authorList>
    </citation>
    <scope>NUCLEOTIDE SEQUENCE [LARGE SCALE GENOMIC DNA]</scope>
    <source>
        <strain evidence="3">DSM 100886 HEG_-6_39</strain>
    </source>
</reference>
<keyword evidence="3" id="KW-1185">Reference proteome</keyword>
<sequence>MRGRWTGRTAAAATVVLGTSLLWLLYAVDPTRRMITPPCPYLTLTGLACPGCGLTRATHFLLHGDVARAFSYNPWAFVMGPALLLFVLLPSMTDATGTLRVRTGISWMLLLLTLAFWIWRNTPSYPFIRV</sequence>
<dbReference type="Pfam" id="PF10825">
    <property type="entry name" value="DUF2752"/>
    <property type="match status" value="1"/>
</dbReference>
<organism evidence="2 3">
    <name type="scientific">Luteitalea pratensis</name>
    <dbReference type="NCBI Taxonomy" id="1855912"/>
    <lineage>
        <taxon>Bacteria</taxon>
        <taxon>Pseudomonadati</taxon>
        <taxon>Acidobacteriota</taxon>
        <taxon>Vicinamibacteria</taxon>
        <taxon>Vicinamibacterales</taxon>
        <taxon>Vicinamibacteraceae</taxon>
        <taxon>Luteitalea</taxon>
    </lineage>
</organism>
<proteinExistence type="predicted"/>
<evidence type="ECO:0000313" key="3">
    <source>
        <dbReference type="Proteomes" id="UP000076079"/>
    </source>
</evidence>
<name>A0A143PRU7_LUTPR</name>
<dbReference type="KEGG" id="abac:LuPra_04585"/>
<keyword evidence="1" id="KW-0812">Transmembrane</keyword>